<sequence>MNISRLLMNNKRFSEAYSILSNELEIHRQNFRYDSLNLSYAYIAICQNDLATAKKYRLLLANMGAQASADDVTRYLEKLKLQ</sequence>
<dbReference type="Proteomes" id="UP001565236">
    <property type="component" value="Unassembled WGS sequence"/>
</dbReference>
<evidence type="ECO:0000313" key="1">
    <source>
        <dbReference type="EMBL" id="MEY8662787.1"/>
    </source>
</evidence>
<protein>
    <recommendedName>
        <fullName evidence="3">Tetratricopeptide repeat protein</fullName>
    </recommendedName>
</protein>
<keyword evidence="2" id="KW-1185">Reference proteome</keyword>
<gene>
    <name evidence="1" type="ORF">AALT52_07795</name>
</gene>
<dbReference type="EMBL" id="JBCLUF010000029">
    <property type="protein sequence ID" value="MEY8662787.1"/>
    <property type="molecule type" value="Genomic_DNA"/>
</dbReference>
<dbReference type="RefSeq" id="WP_369942604.1">
    <property type="nucleotide sequence ID" value="NZ_JBCLUF010000029.1"/>
</dbReference>
<evidence type="ECO:0008006" key="3">
    <source>
        <dbReference type="Google" id="ProtNLM"/>
    </source>
</evidence>
<evidence type="ECO:0000313" key="2">
    <source>
        <dbReference type="Proteomes" id="UP001565236"/>
    </source>
</evidence>
<accession>A0ABV4DTM0</accession>
<organism evidence="1 2">
    <name type="scientific">Ligilactobacillus faecis</name>
    <dbReference type="NCBI Taxonomy" id="762833"/>
    <lineage>
        <taxon>Bacteria</taxon>
        <taxon>Bacillati</taxon>
        <taxon>Bacillota</taxon>
        <taxon>Bacilli</taxon>
        <taxon>Lactobacillales</taxon>
        <taxon>Lactobacillaceae</taxon>
        <taxon>Ligilactobacillus</taxon>
    </lineage>
</organism>
<reference evidence="1 2" key="1">
    <citation type="submission" date="2024-03" db="EMBL/GenBank/DDBJ databases">
        <title>Mouse gut bacterial collection (mGBC) of GemPharmatech.</title>
        <authorList>
            <person name="He Y."/>
            <person name="Dong L."/>
            <person name="Wu D."/>
            <person name="Gao X."/>
            <person name="Lin Z."/>
        </authorList>
    </citation>
    <scope>NUCLEOTIDE SEQUENCE [LARGE SCALE GENOMIC DNA]</scope>
    <source>
        <strain evidence="1 2">15-30</strain>
    </source>
</reference>
<name>A0ABV4DTM0_9LACO</name>
<proteinExistence type="predicted"/>
<comment type="caution">
    <text evidence="1">The sequence shown here is derived from an EMBL/GenBank/DDBJ whole genome shotgun (WGS) entry which is preliminary data.</text>
</comment>